<dbReference type="InterPro" id="IPR045010">
    <property type="entry name" value="MDR_fam"/>
</dbReference>
<sequence length="355" mass="37819">MDFEQSNLNTRIVLREYLPRGVISESYFSVDKSQAVPDADSLASEQILVSVGALSMDPHLRLFITASDPDKPPSPSGPHSLHPLGEAMSSIGVGTVVASKSKKFKVGDRVRATATPWQQFAVFHDHLVEKLPGDETVALEDYIGVLGMPAFTAYLGVVTLGQAKAGETLLVSAASGAVGQMVVQLAKARGLTVVGVAGSDQKTAYVSKIGADAVLNYKTCGDFEQAIRSVAPQGIDIYFDSVGGEFLDAALLNLNARARVILCGSMTTFGADKSTVKGVKNLDSLIMKEVVMRGLFYQPHVGTQAEADFIEEASQLVKQGAIHFKTDVREGLESAPQALADLYSGNNFGKLIIRL</sequence>
<comment type="caution">
    <text evidence="4">The sequence shown here is derived from an EMBL/GenBank/DDBJ whole genome shotgun (WGS) entry which is preliminary data.</text>
</comment>
<dbReference type="PANTHER" id="PTHR43205">
    <property type="entry name" value="PROSTAGLANDIN REDUCTASE"/>
    <property type="match status" value="1"/>
</dbReference>
<dbReference type="GO" id="GO:0016628">
    <property type="term" value="F:oxidoreductase activity, acting on the CH-CH group of donors, NAD or NADP as acceptor"/>
    <property type="evidence" value="ECO:0007669"/>
    <property type="project" value="InterPro"/>
</dbReference>
<dbReference type="AlphaFoldDB" id="A0A9W8CJB7"/>
<dbReference type="Gene3D" id="3.40.50.720">
    <property type="entry name" value="NAD(P)-binding Rossmann-like Domain"/>
    <property type="match status" value="1"/>
</dbReference>
<dbReference type="InterPro" id="IPR041694">
    <property type="entry name" value="ADH_N_2"/>
</dbReference>
<feature type="region of interest" description="Disordered" evidence="2">
    <location>
        <begin position="65"/>
        <end position="84"/>
    </location>
</feature>
<reference evidence="4" key="1">
    <citation type="submission" date="2022-07" db="EMBL/GenBank/DDBJ databases">
        <title>Phylogenomic reconstructions and comparative analyses of Kickxellomycotina fungi.</title>
        <authorList>
            <person name="Reynolds N.K."/>
            <person name="Stajich J.E."/>
            <person name="Barry K."/>
            <person name="Grigoriev I.V."/>
            <person name="Crous P."/>
            <person name="Smith M.E."/>
        </authorList>
    </citation>
    <scope>NUCLEOTIDE SEQUENCE</scope>
    <source>
        <strain evidence="4">NBRC 105413</strain>
    </source>
</reference>
<name>A0A9W8CJB7_9FUNG</name>
<organism evidence="4 5">
    <name type="scientific">Coemansia asiatica</name>
    <dbReference type="NCBI Taxonomy" id="1052880"/>
    <lineage>
        <taxon>Eukaryota</taxon>
        <taxon>Fungi</taxon>
        <taxon>Fungi incertae sedis</taxon>
        <taxon>Zoopagomycota</taxon>
        <taxon>Kickxellomycotina</taxon>
        <taxon>Kickxellomycetes</taxon>
        <taxon>Kickxellales</taxon>
        <taxon>Kickxellaceae</taxon>
        <taxon>Coemansia</taxon>
    </lineage>
</organism>
<evidence type="ECO:0000256" key="2">
    <source>
        <dbReference type="SAM" id="MobiDB-lite"/>
    </source>
</evidence>
<feature type="domain" description="Enoyl reductase (ER)" evidence="3">
    <location>
        <begin position="21"/>
        <end position="353"/>
    </location>
</feature>
<gene>
    <name evidence="4" type="ORF">LPJ64_003700</name>
</gene>
<dbReference type="InterPro" id="IPR020843">
    <property type="entry name" value="ER"/>
</dbReference>
<dbReference type="InterPro" id="IPR013149">
    <property type="entry name" value="ADH-like_C"/>
</dbReference>
<dbReference type="CDD" id="cd05288">
    <property type="entry name" value="PGDH"/>
    <property type="match status" value="1"/>
</dbReference>
<evidence type="ECO:0000313" key="4">
    <source>
        <dbReference type="EMBL" id="KAJ1644658.1"/>
    </source>
</evidence>
<accession>A0A9W8CJB7</accession>
<dbReference type="SUPFAM" id="SSF51735">
    <property type="entry name" value="NAD(P)-binding Rossmann-fold domains"/>
    <property type="match status" value="1"/>
</dbReference>
<protein>
    <recommendedName>
        <fullName evidence="3">Enoyl reductase (ER) domain-containing protein</fullName>
    </recommendedName>
</protein>
<dbReference type="SMART" id="SM00829">
    <property type="entry name" value="PKS_ER"/>
    <property type="match status" value="1"/>
</dbReference>
<keyword evidence="1" id="KW-0560">Oxidoreductase</keyword>
<dbReference type="PANTHER" id="PTHR43205:SF7">
    <property type="entry name" value="PROSTAGLANDIN REDUCTASE 1"/>
    <property type="match status" value="1"/>
</dbReference>
<evidence type="ECO:0000256" key="1">
    <source>
        <dbReference type="ARBA" id="ARBA00023002"/>
    </source>
</evidence>
<dbReference type="Gene3D" id="3.90.180.10">
    <property type="entry name" value="Medium-chain alcohol dehydrogenases, catalytic domain"/>
    <property type="match status" value="1"/>
</dbReference>
<evidence type="ECO:0000259" key="3">
    <source>
        <dbReference type="SMART" id="SM00829"/>
    </source>
</evidence>
<dbReference type="InterPro" id="IPR011032">
    <property type="entry name" value="GroES-like_sf"/>
</dbReference>
<dbReference type="SUPFAM" id="SSF50129">
    <property type="entry name" value="GroES-like"/>
    <property type="match status" value="1"/>
</dbReference>
<dbReference type="EMBL" id="JANBOH010000151">
    <property type="protein sequence ID" value="KAJ1644658.1"/>
    <property type="molecule type" value="Genomic_DNA"/>
</dbReference>
<dbReference type="FunFam" id="3.40.50.720:FF:000121">
    <property type="entry name" value="Prostaglandin reductase 2"/>
    <property type="match status" value="1"/>
</dbReference>
<dbReference type="Proteomes" id="UP001145021">
    <property type="component" value="Unassembled WGS sequence"/>
</dbReference>
<dbReference type="Pfam" id="PF16884">
    <property type="entry name" value="ADH_N_2"/>
    <property type="match status" value="1"/>
</dbReference>
<dbReference type="InterPro" id="IPR036291">
    <property type="entry name" value="NAD(P)-bd_dom_sf"/>
</dbReference>
<evidence type="ECO:0000313" key="5">
    <source>
        <dbReference type="Proteomes" id="UP001145021"/>
    </source>
</evidence>
<keyword evidence="5" id="KW-1185">Reference proteome</keyword>
<dbReference type="Pfam" id="PF00107">
    <property type="entry name" value="ADH_zinc_N"/>
    <property type="match status" value="1"/>
</dbReference>
<proteinExistence type="predicted"/>